<evidence type="ECO:0000313" key="9">
    <source>
        <dbReference type="Proteomes" id="UP001597261"/>
    </source>
</evidence>
<gene>
    <name evidence="8" type="ORF">ACFSL4_31220</name>
</gene>
<dbReference type="InterPro" id="IPR036188">
    <property type="entry name" value="FAD/NAD-bd_sf"/>
</dbReference>
<dbReference type="InterPro" id="IPR023753">
    <property type="entry name" value="FAD/NAD-binding_dom"/>
</dbReference>
<dbReference type="InterPro" id="IPR016156">
    <property type="entry name" value="FAD/NAD-linked_Rdtase_dimer_sf"/>
</dbReference>
<protein>
    <submittedName>
        <fullName evidence="8">NAD(P)/FAD-dependent oxidoreductase</fullName>
    </submittedName>
</protein>
<evidence type="ECO:0000313" key="8">
    <source>
        <dbReference type="EMBL" id="MFD1662526.1"/>
    </source>
</evidence>
<accession>A0ABW4J0U1</accession>
<dbReference type="Pfam" id="PF14759">
    <property type="entry name" value="Reductase_C"/>
    <property type="match status" value="1"/>
</dbReference>
<evidence type="ECO:0000256" key="1">
    <source>
        <dbReference type="ARBA" id="ARBA00001974"/>
    </source>
</evidence>
<evidence type="ECO:0000259" key="7">
    <source>
        <dbReference type="Pfam" id="PF14759"/>
    </source>
</evidence>
<sequence length="417" mass="44072">MPETTPRTIAVVGTGIAGTTAAITLREEGFDGRVLLVGDEPHAPYRRPPLSKDFLKRAVPAERIRLKAPAVWQELDVELRTGTAVTGIGDGALELADGSRQPYDRLLLATGGRARTLPYAAGHDHVHTLRRLGDVPALRADLESGGPLLVIGAGLVGLEVAASARSMGVDVTVVEAAPEPLRRVLPAHLRRAVLELHRAHGTRVHTGVAIKHLVRRGGTLVATAHDGRSWQAHTVLVAVGILPQTALAARAGLEVDDGILVDAYGATSRPHVFAAGDVARCPDPLLGRRVRNEQWNHAQQHAAAVARNMLGAATPFTAVPWSWTDQYGVLLQIAGHPADADALTVQGDVDGFDFAALATANGRPVGAVASGRPLDFRALRTVLDRRLADGGHPGPPAEESGGRGRAHDRRPHRTATT</sequence>
<dbReference type="Proteomes" id="UP001597261">
    <property type="component" value="Unassembled WGS sequence"/>
</dbReference>
<reference evidence="9" key="1">
    <citation type="journal article" date="2019" name="Int. J. Syst. Evol. Microbiol.">
        <title>The Global Catalogue of Microorganisms (GCM) 10K type strain sequencing project: providing services to taxonomists for standard genome sequencing and annotation.</title>
        <authorList>
            <consortium name="The Broad Institute Genomics Platform"/>
            <consortium name="The Broad Institute Genome Sequencing Center for Infectious Disease"/>
            <person name="Wu L."/>
            <person name="Ma J."/>
        </authorList>
    </citation>
    <scope>NUCLEOTIDE SEQUENCE [LARGE SCALE GENOMIC DNA]</scope>
    <source>
        <strain evidence="9">CGMCC 1.12470</strain>
    </source>
</reference>
<dbReference type="Pfam" id="PF07992">
    <property type="entry name" value="Pyr_redox_2"/>
    <property type="match status" value="1"/>
</dbReference>
<dbReference type="EMBL" id="JBHUDX010000097">
    <property type="protein sequence ID" value="MFD1662526.1"/>
    <property type="molecule type" value="Genomic_DNA"/>
</dbReference>
<proteinExistence type="predicted"/>
<dbReference type="PRINTS" id="PR00368">
    <property type="entry name" value="FADPNR"/>
</dbReference>
<keyword evidence="2" id="KW-0285">Flavoprotein</keyword>
<organism evidence="8 9">
    <name type="scientific">Streptomyces caeni</name>
    <dbReference type="NCBI Taxonomy" id="2307231"/>
    <lineage>
        <taxon>Bacteria</taxon>
        <taxon>Bacillati</taxon>
        <taxon>Actinomycetota</taxon>
        <taxon>Actinomycetes</taxon>
        <taxon>Kitasatosporales</taxon>
        <taxon>Streptomycetaceae</taxon>
        <taxon>Streptomyces</taxon>
    </lineage>
</organism>
<feature type="domain" description="FAD/NAD(P)-binding" evidence="6">
    <location>
        <begin position="8"/>
        <end position="302"/>
    </location>
</feature>
<evidence type="ECO:0000256" key="2">
    <source>
        <dbReference type="ARBA" id="ARBA00022630"/>
    </source>
</evidence>
<dbReference type="RefSeq" id="WP_381090347.1">
    <property type="nucleotide sequence ID" value="NZ_JBHUDX010000097.1"/>
</dbReference>
<keyword evidence="3" id="KW-0274">FAD</keyword>
<feature type="region of interest" description="Disordered" evidence="5">
    <location>
        <begin position="386"/>
        <end position="417"/>
    </location>
</feature>
<dbReference type="Gene3D" id="3.30.390.30">
    <property type="match status" value="1"/>
</dbReference>
<evidence type="ECO:0000259" key="6">
    <source>
        <dbReference type="Pfam" id="PF07992"/>
    </source>
</evidence>
<dbReference type="PRINTS" id="PR00411">
    <property type="entry name" value="PNDRDTASEI"/>
</dbReference>
<keyword evidence="9" id="KW-1185">Reference proteome</keyword>
<comment type="cofactor">
    <cofactor evidence="1">
        <name>FAD</name>
        <dbReference type="ChEBI" id="CHEBI:57692"/>
    </cofactor>
</comment>
<evidence type="ECO:0000256" key="4">
    <source>
        <dbReference type="ARBA" id="ARBA00023002"/>
    </source>
</evidence>
<comment type="caution">
    <text evidence="8">The sequence shown here is derived from an EMBL/GenBank/DDBJ whole genome shotgun (WGS) entry which is preliminary data.</text>
</comment>
<dbReference type="InterPro" id="IPR028202">
    <property type="entry name" value="Reductase_C"/>
</dbReference>
<dbReference type="PANTHER" id="PTHR43557:SF2">
    <property type="entry name" value="RIESKE DOMAIN-CONTAINING PROTEIN-RELATED"/>
    <property type="match status" value="1"/>
</dbReference>
<feature type="domain" description="Reductase C-terminal" evidence="7">
    <location>
        <begin position="321"/>
        <end position="386"/>
    </location>
</feature>
<dbReference type="SUPFAM" id="SSF51905">
    <property type="entry name" value="FAD/NAD(P)-binding domain"/>
    <property type="match status" value="2"/>
</dbReference>
<dbReference type="Gene3D" id="3.50.50.60">
    <property type="entry name" value="FAD/NAD(P)-binding domain"/>
    <property type="match status" value="2"/>
</dbReference>
<dbReference type="PANTHER" id="PTHR43557">
    <property type="entry name" value="APOPTOSIS-INDUCING FACTOR 1"/>
    <property type="match status" value="1"/>
</dbReference>
<evidence type="ECO:0000256" key="5">
    <source>
        <dbReference type="SAM" id="MobiDB-lite"/>
    </source>
</evidence>
<keyword evidence="4" id="KW-0560">Oxidoreductase</keyword>
<evidence type="ECO:0000256" key="3">
    <source>
        <dbReference type="ARBA" id="ARBA00022827"/>
    </source>
</evidence>
<dbReference type="SUPFAM" id="SSF55424">
    <property type="entry name" value="FAD/NAD-linked reductases, dimerisation (C-terminal) domain"/>
    <property type="match status" value="1"/>
</dbReference>
<dbReference type="InterPro" id="IPR050446">
    <property type="entry name" value="FAD-oxidoreductase/Apoptosis"/>
</dbReference>
<feature type="compositionally biased region" description="Basic residues" evidence="5">
    <location>
        <begin position="404"/>
        <end position="417"/>
    </location>
</feature>
<name>A0ABW4J0U1_9ACTN</name>